<proteinExistence type="predicted"/>
<dbReference type="KEGG" id="cei:CEPID_05910"/>
<dbReference type="EMBL" id="CP011541">
    <property type="protein sequence ID" value="AKK03888.1"/>
    <property type="molecule type" value="Genomic_DNA"/>
</dbReference>
<organism evidence="1 3">
    <name type="scientific">Corynebacterium epidermidicanis</name>
    <dbReference type="NCBI Taxonomy" id="1050174"/>
    <lineage>
        <taxon>Bacteria</taxon>
        <taxon>Bacillati</taxon>
        <taxon>Actinomycetota</taxon>
        <taxon>Actinomycetes</taxon>
        <taxon>Mycobacteriales</taxon>
        <taxon>Corynebacteriaceae</taxon>
        <taxon>Corynebacterium</taxon>
    </lineage>
</organism>
<accession>A0A0G3GR37</accession>
<keyword evidence="3" id="KW-1185">Reference proteome</keyword>
<dbReference type="EMBL" id="CP011541">
    <property type="protein sequence ID" value="AKK03045.1"/>
    <property type="molecule type" value="Genomic_DNA"/>
</dbReference>
<evidence type="ECO:0000313" key="3">
    <source>
        <dbReference type="Proteomes" id="UP000035368"/>
    </source>
</evidence>
<evidence type="ECO:0000313" key="2">
    <source>
        <dbReference type="EMBL" id="AKK03888.1"/>
    </source>
</evidence>
<name>A0A0G3GR37_9CORY</name>
<dbReference type="AlphaFoldDB" id="A0A0G3GR37"/>
<dbReference type="KEGG" id="cei:CEPID_10260"/>
<protein>
    <submittedName>
        <fullName evidence="1">Uncharacterized protein</fullName>
    </submittedName>
</protein>
<sequence>MHAPDTQQRTKHTQFLIMTTHTTTARGWPPPDYNTTSKTLVYSSSEKQACNHRPKKTP</sequence>
<gene>
    <name evidence="1" type="ORF">CEPID_05910</name>
    <name evidence="2" type="ORF">CEPID_10260</name>
</gene>
<dbReference type="Proteomes" id="UP000035368">
    <property type="component" value="Chromosome"/>
</dbReference>
<reference evidence="1 3" key="1">
    <citation type="submission" date="2015-05" db="EMBL/GenBank/DDBJ databases">
        <title>Complete genome sequence of Corynebacterium epidermidicanis DSM 45586, isolated from the skin of a dog suffering from pruritus.</title>
        <authorList>
            <person name="Ruckert C."/>
            <person name="Albersmeier A."/>
            <person name="Winkler A."/>
            <person name="Tauch A."/>
        </authorList>
    </citation>
    <scope>NUCLEOTIDE SEQUENCE [LARGE SCALE GENOMIC DNA]</scope>
    <source>
        <strain evidence="1 3">DSM 45586</strain>
    </source>
</reference>
<evidence type="ECO:0000313" key="1">
    <source>
        <dbReference type="EMBL" id="AKK03045.1"/>
    </source>
</evidence>